<keyword evidence="1" id="KW-1133">Transmembrane helix</keyword>
<dbReference type="PaxDb" id="214684-A0A0S2LHY1"/>
<keyword evidence="1" id="KW-0472">Membrane</keyword>
<evidence type="ECO:0000256" key="1">
    <source>
        <dbReference type="SAM" id="Phobius"/>
    </source>
</evidence>
<dbReference type="Proteomes" id="UP000002149">
    <property type="component" value="Chromosome 1"/>
</dbReference>
<dbReference type="GeneID" id="36392674"/>
<gene>
    <name evidence="2" type="ordered locus">CNA03265</name>
</gene>
<sequence>MSRPAFFCGMIFITPLTALSYLFTSTTASIIYIALSWDLKRRASCMAKCSGSTTFVAKNQTSPIRGFFDGIITNASRLVSGVLLLGWSHQALVQQFRQTHLHKAQYPKEHVLAEELTY</sequence>
<proteinExistence type="predicted"/>
<feature type="transmembrane region" description="Helical" evidence="1">
    <location>
        <begin position="12"/>
        <end position="35"/>
    </location>
</feature>
<evidence type="ECO:0000313" key="3">
    <source>
        <dbReference type="Proteomes" id="UP000002149"/>
    </source>
</evidence>
<protein>
    <submittedName>
        <fullName evidence="2">Uncharacterized protein</fullName>
    </submittedName>
</protein>
<keyword evidence="3" id="KW-1185">Reference proteome</keyword>
<name>A0A0S2LHY1_CRYD1</name>
<dbReference type="EMBL" id="AE017341">
    <property type="protein sequence ID" value="ALO60320.1"/>
    <property type="molecule type" value="Genomic_DNA"/>
</dbReference>
<reference evidence="2 3" key="1">
    <citation type="journal article" date="2005" name="Science">
        <title>The genome of the basidiomycetous yeast and human pathogen Cryptococcus neoformans.</title>
        <authorList>
            <person name="Loftus B.J."/>
            <person name="Fung E."/>
            <person name="Roncaglia P."/>
            <person name="Rowley D."/>
            <person name="Amedeo P."/>
            <person name="Bruno D."/>
            <person name="Vamathevan J."/>
            <person name="Miranda M."/>
            <person name="Anderson I.J."/>
            <person name="Fraser J.A."/>
            <person name="Allen J.E."/>
            <person name="Bosdet I.E."/>
            <person name="Brent M.R."/>
            <person name="Chiu R."/>
            <person name="Doering T.L."/>
            <person name="Donlin M.J."/>
            <person name="D'Souza C.A."/>
            <person name="Fox D.S."/>
            <person name="Grinberg V."/>
            <person name="Fu J."/>
            <person name="Fukushima M."/>
            <person name="Haas B.J."/>
            <person name="Huang J.C."/>
            <person name="Janbon G."/>
            <person name="Jones S.J."/>
            <person name="Koo H.L."/>
            <person name="Krzywinski M.I."/>
            <person name="Kwon-Chung J.K."/>
            <person name="Lengeler K.B."/>
            <person name="Maiti R."/>
            <person name="Marra M.A."/>
            <person name="Marra R.E."/>
            <person name="Mathewson C.A."/>
            <person name="Mitchell T.G."/>
            <person name="Pertea M."/>
            <person name="Riggs F.R."/>
            <person name="Salzberg S.L."/>
            <person name="Schein J.E."/>
            <person name="Shvartsbeyn A."/>
            <person name="Shin H."/>
            <person name="Shumway M."/>
            <person name="Specht C.A."/>
            <person name="Suh B.B."/>
            <person name="Tenney A."/>
            <person name="Utterback T.R."/>
            <person name="Wickes B.L."/>
            <person name="Wortman J.R."/>
            <person name="Wye N.H."/>
            <person name="Kronstad J.W."/>
            <person name="Lodge J.K."/>
            <person name="Heitman J."/>
            <person name="Davis R.W."/>
            <person name="Fraser C.M."/>
            <person name="Hyman R.W."/>
        </authorList>
    </citation>
    <scope>NUCLEOTIDE SEQUENCE [LARGE SCALE GENOMIC DNA]</scope>
    <source>
        <strain evidence="3">JEC21 / ATCC MYA-565</strain>
    </source>
</reference>
<accession>A0A0S2LHY1</accession>
<organism evidence="2 3">
    <name type="scientific">Cryptococcus deneoformans (strain JEC21 / ATCC MYA-565)</name>
    <name type="common">Cryptococcus neoformans var. neoformans serotype D</name>
    <dbReference type="NCBI Taxonomy" id="214684"/>
    <lineage>
        <taxon>Eukaryota</taxon>
        <taxon>Fungi</taxon>
        <taxon>Dikarya</taxon>
        <taxon>Basidiomycota</taxon>
        <taxon>Agaricomycotina</taxon>
        <taxon>Tremellomycetes</taxon>
        <taxon>Tremellales</taxon>
        <taxon>Cryptococcaceae</taxon>
        <taxon>Cryptococcus</taxon>
        <taxon>Cryptococcus neoformans species complex</taxon>
    </lineage>
</organism>
<dbReference type="VEuPathDB" id="FungiDB:CNA03265"/>
<keyword evidence="1" id="KW-0812">Transmembrane</keyword>
<dbReference type="KEGG" id="cne:CNA03265"/>
<dbReference type="AlphaFoldDB" id="A0A0S2LHY1"/>
<evidence type="ECO:0000313" key="2">
    <source>
        <dbReference type="EMBL" id="ALO60320.1"/>
    </source>
</evidence>
<dbReference type="RefSeq" id="XP_024514146.1">
    <property type="nucleotide sequence ID" value="XM_024656074.1"/>
</dbReference>
<dbReference type="InParanoid" id="A0A0S2LHY1"/>